<evidence type="ECO:0000259" key="10">
    <source>
        <dbReference type="PROSITE" id="PS50868"/>
    </source>
</evidence>
<evidence type="ECO:0000256" key="4">
    <source>
        <dbReference type="ARBA" id="ARBA00022679"/>
    </source>
</evidence>
<dbReference type="Gene3D" id="2.170.270.10">
    <property type="entry name" value="SET domain"/>
    <property type="match status" value="1"/>
</dbReference>
<evidence type="ECO:0000256" key="5">
    <source>
        <dbReference type="ARBA" id="ARBA00022691"/>
    </source>
</evidence>
<keyword evidence="2" id="KW-0158">Chromosome</keyword>
<feature type="domain" description="Post-SET" evidence="10">
    <location>
        <begin position="472"/>
        <end position="487"/>
    </location>
</feature>
<dbReference type="PANTHER" id="PTHR46223:SF3">
    <property type="entry name" value="HISTONE-LYSINE N-METHYLTRANSFERASE SET-23"/>
    <property type="match status" value="1"/>
</dbReference>
<evidence type="ECO:0000256" key="7">
    <source>
        <dbReference type="ARBA" id="ARBA00022833"/>
    </source>
</evidence>
<evidence type="ECO:0000256" key="1">
    <source>
        <dbReference type="ARBA" id="ARBA00004286"/>
    </source>
</evidence>
<feature type="region of interest" description="Disordered" evidence="8">
    <location>
        <begin position="21"/>
        <end position="75"/>
    </location>
</feature>
<comment type="subcellular location">
    <subcellularLocation>
        <location evidence="1">Chromosome</location>
    </subcellularLocation>
</comment>
<keyword evidence="7" id="KW-0862">Zinc</keyword>
<dbReference type="InterPro" id="IPR003616">
    <property type="entry name" value="Post-SET_dom"/>
</dbReference>
<dbReference type="InterPro" id="IPR001214">
    <property type="entry name" value="SET_dom"/>
</dbReference>
<accession>A0A7S2MSG8</accession>
<dbReference type="GO" id="GO:0046872">
    <property type="term" value="F:metal ion binding"/>
    <property type="evidence" value="ECO:0007669"/>
    <property type="project" value="UniProtKB-KW"/>
</dbReference>
<dbReference type="GO" id="GO:0008168">
    <property type="term" value="F:methyltransferase activity"/>
    <property type="evidence" value="ECO:0007669"/>
    <property type="project" value="UniProtKB-KW"/>
</dbReference>
<dbReference type="InterPro" id="IPR050973">
    <property type="entry name" value="H3K9_Histone-Lys_N-MTase"/>
</dbReference>
<proteinExistence type="predicted"/>
<dbReference type="EMBL" id="HBGU01052877">
    <property type="protein sequence ID" value="CAD9499559.1"/>
    <property type="molecule type" value="Transcribed_RNA"/>
</dbReference>
<evidence type="ECO:0000256" key="3">
    <source>
        <dbReference type="ARBA" id="ARBA00022603"/>
    </source>
</evidence>
<protein>
    <recommendedName>
        <fullName evidence="12">Histone-lysine N-methyltransferase</fullName>
    </recommendedName>
</protein>
<dbReference type="InterPro" id="IPR046341">
    <property type="entry name" value="SET_dom_sf"/>
</dbReference>
<dbReference type="Pfam" id="PF00856">
    <property type="entry name" value="SET"/>
    <property type="match status" value="1"/>
</dbReference>
<name>A0A7S2MSG8_9EUKA</name>
<evidence type="ECO:0000313" key="11">
    <source>
        <dbReference type="EMBL" id="CAD9499559.1"/>
    </source>
</evidence>
<dbReference type="GO" id="GO:0005694">
    <property type="term" value="C:chromosome"/>
    <property type="evidence" value="ECO:0007669"/>
    <property type="project" value="UniProtKB-SubCell"/>
</dbReference>
<sequence>MLLSHTDRAAQAATVAEADAAANDAAANDDEASSSGGDGAMGDAAMTDAPTSTNNADGEVAAATPARSPAKSATDGRVRLRRCSDECCTLALGNVGGLGQLLDCCAHSPFAWALEYGYVERALWLYNASFSAEELSGSSPANDSCRGIDSTDGTLAFEQLRLAASVLAGSHPTLPDGQEVAVAYPTLAKVPLRQMLLVLAARRVLPTAAMSAQRAAALAACGTTGWPTSATDLGYGSRDASSGAEPLATPECAATEPLPPVVYCTENVPYDIVPSWPVAGRQHETGCKCKAQRTKFCAQSCACGSGNGRSECGYGCACIADAKSCLNRKMQRGLRKQLSLRHCGPDKGWGVFAAESIRRDDFVIEYVGEIISEAEAQRREKECGESWAYVFTLKSAPGTSSEPCYIDAYQIRNLAAFINFGCTPNLEARPMHALSGDRRLPRIGFFAKSDIAQGDELSYRRDLNAFSRRSWSELPCKCGAKECRKFL</sequence>
<dbReference type="PROSITE" id="PS50280">
    <property type="entry name" value="SET"/>
    <property type="match status" value="1"/>
</dbReference>
<keyword evidence="4" id="KW-0808">Transferase</keyword>
<evidence type="ECO:0000256" key="2">
    <source>
        <dbReference type="ARBA" id="ARBA00022454"/>
    </source>
</evidence>
<dbReference type="SUPFAM" id="SSF82199">
    <property type="entry name" value="SET domain"/>
    <property type="match status" value="1"/>
</dbReference>
<keyword evidence="5" id="KW-0949">S-adenosyl-L-methionine</keyword>
<dbReference type="PROSITE" id="PS50868">
    <property type="entry name" value="POST_SET"/>
    <property type="match status" value="1"/>
</dbReference>
<evidence type="ECO:0000259" key="9">
    <source>
        <dbReference type="PROSITE" id="PS50280"/>
    </source>
</evidence>
<gene>
    <name evidence="11" type="ORF">CBRE1094_LOCUS28872</name>
</gene>
<organism evidence="11">
    <name type="scientific">Haptolina brevifila</name>
    <dbReference type="NCBI Taxonomy" id="156173"/>
    <lineage>
        <taxon>Eukaryota</taxon>
        <taxon>Haptista</taxon>
        <taxon>Haptophyta</taxon>
        <taxon>Prymnesiophyceae</taxon>
        <taxon>Prymnesiales</taxon>
        <taxon>Prymnesiaceae</taxon>
        <taxon>Haptolina</taxon>
    </lineage>
</organism>
<keyword evidence="6" id="KW-0479">Metal-binding</keyword>
<keyword evidence="3" id="KW-0489">Methyltransferase</keyword>
<dbReference type="SMART" id="SM00317">
    <property type="entry name" value="SET"/>
    <property type="match status" value="1"/>
</dbReference>
<feature type="domain" description="SET" evidence="9">
    <location>
        <begin position="336"/>
        <end position="462"/>
    </location>
</feature>
<evidence type="ECO:0000256" key="6">
    <source>
        <dbReference type="ARBA" id="ARBA00022723"/>
    </source>
</evidence>
<dbReference type="AlphaFoldDB" id="A0A7S2MSG8"/>
<evidence type="ECO:0000256" key="8">
    <source>
        <dbReference type="SAM" id="MobiDB-lite"/>
    </source>
</evidence>
<dbReference type="GO" id="GO:0032259">
    <property type="term" value="P:methylation"/>
    <property type="evidence" value="ECO:0007669"/>
    <property type="project" value="UniProtKB-KW"/>
</dbReference>
<dbReference type="PANTHER" id="PTHR46223">
    <property type="entry name" value="HISTONE-LYSINE N-METHYLTRANSFERASE SUV39H"/>
    <property type="match status" value="1"/>
</dbReference>
<reference evidence="11" key="1">
    <citation type="submission" date="2021-01" db="EMBL/GenBank/DDBJ databases">
        <authorList>
            <person name="Corre E."/>
            <person name="Pelletier E."/>
            <person name="Niang G."/>
            <person name="Scheremetjew M."/>
            <person name="Finn R."/>
            <person name="Kale V."/>
            <person name="Holt S."/>
            <person name="Cochrane G."/>
            <person name="Meng A."/>
            <person name="Brown T."/>
            <person name="Cohen L."/>
        </authorList>
    </citation>
    <scope>NUCLEOTIDE SEQUENCE</scope>
    <source>
        <strain evidence="11">UTEX LB 985</strain>
    </source>
</reference>
<evidence type="ECO:0008006" key="12">
    <source>
        <dbReference type="Google" id="ProtNLM"/>
    </source>
</evidence>